<name>A0A0B7MUW3_9FUNG</name>
<proteinExistence type="predicted"/>
<dbReference type="Proteomes" id="UP000054107">
    <property type="component" value="Unassembled WGS sequence"/>
</dbReference>
<feature type="non-terminal residue" evidence="1">
    <location>
        <position position="121"/>
    </location>
</feature>
<organism evidence="1 2">
    <name type="scientific">Parasitella parasitica</name>
    <dbReference type="NCBI Taxonomy" id="35722"/>
    <lineage>
        <taxon>Eukaryota</taxon>
        <taxon>Fungi</taxon>
        <taxon>Fungi incertae sedis</taxon>
        <taxon>Mucoromycota</taxon>
        <taxon>Mucoromycotina</taxon>
        <taxon>Mucoromycetes</taxon>
        <taxon>Mucorales</taxon>
        <taxon>Mucorineae</taxon>
        <taxon>Mucoraceae</taxon>
        <taxon>Parasitella</taxon>
    </lineage>
</organism>
<dbReference type="EMBL" id="LN722525">
    <property type="protein sequence ID" value="CEP09856.1"/>
    <property type="molecule type" value="Genomic_DNA"/>
</dbReference>
<protein>
    <submittedName>
        <fullName evidence="1">Uncharacterized protein</fullName>
    </submittedName>
</protein>
<gene>
    <name evidence="1" type="primary">PARPA_03436.1 scaffold 7867</name>
</gene>
<evidence type="ECO:0000313" key="2">
    <source>
        <dbReference type="Proteomes" id="UP000054107"/>
    </source>
</evidence>
<reference evidence="1 2" key="1">
    <citation type="submission" date="2014-09" db="EMBL/GenBank/DDBJ databases">
        <authorList>
            <person name="Ellenberger Sabrina"/>
        </authorList>
    </citation>
    <scope>NUCLEOTIDE SEQUENCE [LARGE SCALE GENOMIC DNA]</scope>
    <source>
        <strain evidence="1 2">CBS 412.66</strain>
    </source>
</reference>
<keyword evidence="2" id="KW-1185">Reference proteome</keyword>
<sequence length="121" mass="13003">FENFLKKLNNTSSTFLDPSPIIASIEKISSSTTIASDTTSGLKRPVVTLSSPLFALDISQQVKSKSPSLSNPETLPASSALTFDPSPDMFDFGFTQPPSASSEGDLNIASFVMEVRNRLSR</sequence>
<accession>A0A0B7MUW3</accession>
<feature type="non-terminal residue" evidence="1">
    <location>
        <position position="1"/>
    </location>
</feature>
<dbReference type="AlphaFoldDB" id="A0A0B7MUW3"/>
<evidence type="ECO:0000313" key="1">
    <source>
        <dbReference type="EMBL" id="CEP09856.1"/>
    </source>
</evidence>